<protein>
    <recommendedName>
        <fullName evidence="8">Major facilitator superfamily (MFS) profile domain-containing protein</fullName>
    </recommendedName>
</protein>
<keyword evidence="4 7" id="KW-0812">Transmembrane</keyword>
<evidence type="ECO:0000313" key="9">
    <source>
        <dbReference type="EMBL" id="CAA9504994.1"/>
    </source>
</evidence>
<keyword evidence="5 7" id="KW-1133">Transmembrane helix</keyword>
<evidence type="ECO:0000256" key="6">
    <source>
        <dbReference type="ARBA" id="ARBA00023136"/>
    </source>
</evidence>
<feature type="transmembrane region" description="Helical" evidence="7">
    <location>
        <begin position="153"/>
        <end position="171"/>
    </location>
</feature>
<dbReference type="EMBL" id="CADCVO010000392">
    <property type="protein sequence ID" value="CAA9504994.1"/>
    <property type="molecule type" value="Genomic_DNA"/>
</dbReference>
<dbReference type="SUPFAM" id="SSF103473">
    <property type="entry name" value="MFS general substrate transporter"/>
    <property type="match status" value="1"/>
</dbReference>
<feature type="domain" description="Major facilitator superfamily (MFS) profile" evidence="8">
    <location>
        <begin position="24"/>
        <end position="398"/>
    </location>
</feature>
<comment type="subcellular location">
    <subcellularLocation>
        <location evidence="1">Cell membrane</location>
        <topology evidence="1">Multi-pass membrane protein</topology>
    </subcellularLocation>
</comment>
<evidence type="ECO:0000256" key="2">
    <source>
        <dbReference type="ARBA" id="ARBA00022448"/>
    </source>
</evidence>
<keyword evidence="3" id="KW-1003">Cell membrane</keyword>
<organism evidence="9">
    <name type="scientific">uncultured Solirubrobacteraceae bacterium</name>
    <dbReference type="NCBI Taxonomy" id="1162706"/>
    <lineage>
        <taxon>Bacteria</taxon>
        <taxon>Bacillati</taxon>
        <taxon>Actinomycetota</taxon>
        <taxon>Thermoleophilia</taxon>
        <taxon>Solirubrobacterales</taxon>
        <taxon>Solirubrobacteraceae</taxon>
        <taxon>environmental samples</taxon>
    </lineage>
</organism>
<reference evidence="9" key="1">
    <citation type="submission" date="2020-02" db="EMBL/GenBank/DDBJ databases">
        <authorList>
            <person name="Meier V. D."/>
        </authorList>
    </citation>
    <scope>NUCLEOTIDE SEQUENCE</scope>
    <source>
        <strain evidence="9">AVDCRST_MAG13</strain>
    </source>
</reference>
<feature type="transmembrane region" description="Helical" evidence="7">
    <location>
        <begin position="55"/>
        <end position="77"/>
    </location>
</feature>
<feature type="transmembrane region" description="Helical" evidence="7">
    <location>
        <begin position="287"/>
        <end position="305"/>
    </location>
</feature>
<proteinExistence type="predicted"/>
<sequence>MSAVAPSSRLRAAARRRVGGLPRPFWWLWTGTLVNRLGTFVEPFLVLYLTAERGLSVGAAGAVLGVYGAGTIIAQPLGGSLADRVGRRTVLAGSLILSALVLGGLGAARDVWLIGTLAFLLGVIGDCGRPAVQAAVSDLVPFEDRRRAAGLQFWAVNLGFSAAAVAGGALASAGYGLLFALDALTCLAYGLMVLRAVPETRPQAARDHRGPGWRVIAADRPVMALLAINLVAAYGFFQLFGVLPLSMDQDGLGPAVYGAVIALNGIAIVVIHPLASTLLLRHDPCDVLAASWGFMALGALVLAFADAVPGYALGVLLFTLGEIGSASTGPGLIGELAPAALRGRYNGAYGVSFTVGAALGPVVGTQLLGPDDSVAPWLTAAVLSAGCVAAQLAMRRTMGRRRALAAALEGAPATA</sequence>
<feature type="transmembrane region" description="Helical" evidence="7">
    <location>
        <begin position="255"/>
        <end position="275"/>
    </location>
</feature>
<dbReference type="Pfam" id="PF07690">
    <property type="entry name" value="MFS_1"/>
    <property type="match status" value="1"/>
</dbReference>
<dbReference type="PROSITE" id="PS50850">
    <property type="entry name" value="MFS"/>
    <property type="match status" value="1"/>
</dbReference>
<gene>
    <name evidence="9" type="ORF">AVDCRST_MAG13-2480</name>
</gene>
<feature type="transmembrane region" description="Helical" evidence="7">
    <location>
        <begin position="177"/>
        <end position="197"/>
    </location>
</feature>
<feature type="transmembrane region" description="Helical" evidence="7">
    <location>
        <begin position="374"/>
        <end position="394"/>
    </location>
</feature>
<evidence type="ECO:0000256" key="3">
    <source>
        <dbReference type="ARBA" id="ARBA00022475"/>
    </source>
</evidence>
<evidence type="ECO:0000256" key="5">
    <source>
        <dbReference type="ARBA" id="ARBA00022989"/>
    </source>
</evidence>
<accession>A0A6J4STL4</accession>
<dbReference type="InterPro" id="IPR020846">
    <property type="entry name" value="MFS_dom"/>
</dbReference>
<name>A0A6J4STL4_9ACTN</name>
<feature type="transmembrane region" description="Helical" evidence="7">
    <location>
        <begin position="311"/>
        <end position="333"/>
    </location>
</feature>
<dbReference type="InterPro" id="IPR011701">
    <property type="entry name" value="MFS"/>
</dbReference>
<dbReference type="Gene3D" id="1.20.1250.20">
    <property type="entry name" value="MFS general substrate transporter like domains"/>
    <property type="match status" value="1"/>
</dbReference>
<evidence type="ECO:0000256" key="4">
    <source>
        <dbReference type="ARBA" id="ARBA00022692"/>
    </source>
</evidence>
<dbReference type="GO" id="GO:0005886">
    <property type="term" value="C:plasma membrane"/>
    <property type="evidence" value="ECO:0007669"/>
    <property type="project" value="UniProtKB-SubCell"/>
</dbReference>
<feature type="transmembrane region" description="Helical" evidence="7">
    <location>
        <begin position="345"/>
        <end position="368"/>
    </location>
</feature>
<dbReference type="InterPro" id="IPR050171">
    <property type="entry name" value="MFS_Transporters"/>
</dbReference>
<feature type="transmembrane region" description="Helical" evidence="7">
    <location>
        <begin position="25"/>
        <end position="49"/>
    </location>
</feature>
<evidence type="ECO:0000256" key="7">
    <source>
        <dbReference type="SAM" id="Phobius"/>
    </source>
</evidence>
<keyword evidence="2" id="KW-0813">Transport</keyword>
<dbReference type="GO" id="GO:0022857">
    <property type="term" value="F:transmembrane transporter activity"/>
    <property type="evidence" value="ECO:0007669"/>
    <property type="project" value="InterPro"/>
</dbReference>
<evidence type="ECO:0000259" key="8">
    <source>
        <dbReference type="PROSITE" id="PS50850"/>
    </source>
</evidence>
<dbReference type="PANTHER" id="PTHR23517">
    <property type="entry name" value="RESISTANCE PROTEIN MDTM, PUTATIVE-RELATED-RELATED"/>
    <property type="match status" value="1"/>
</dbReference>
<dbReference type="InterPro" id="IPR036259">
    <property type="entry name" value="MFS_trans_sf"/>
</dbReference>
<keyword evidence="6 7" id="KW-0472">Membrane</keyword>
<dbReference type="AlphaFoldDB" id="A0A6J4STL4"/>
<feature type="transmembrane region" description="Helical" evidence="7">
    <location>
        <begin position="222"/>
        <end position="243"/>
    </location>
</feature>
<evidence type="ECO:0000256" key="1">
    <source>
        <dbReference type="ARBA" id="ARBA00004651"/>
    </source>
</evidence>
<dbReference type="PANTHER" id="PTHR23517:SF2">
    <property type="entry name" value="MULTIDRUG RESISTANCE PROTEIN MDTH"/>
    <property type="match status" value="1"/>
</dbReference>
<feature type="transmembrane region" description="Helical" evidence="7">
    <location>
        <begin position="89"/>
        <end position="106"/>
    </location>
</feature>